<dbReference type="PANTHER" id="PTHR35546">
    <property type="entry name" value="F-BOX PROTEIN INTERACTION DOMAIN PROTEIN-RELATED"/>
    <property type="match status" value="1"/>
</dbReference>
<protein>
    <recommendedName>
        <fullName evidence="3">F-box protein</fullName>
    </recommendedName>
</protein>
<dbReference type="PANTHER" id="PTHR35546:SF130">
    <property type="entry name" value="EXPRESSED PROTEIN"/>
    <property type="match status" value="1"/>
</dbReference>
<name>A0A7J6X9R3_THATH</name>
<keyword evidence="2" id="KW-1185">Reference proteome</keyword>
<reference evidence="1 2" key="1">
    <citation type="submission" date="2020-06" db="EMBL/GenBank/DDBJ databases">
        <title>Transcriptomic and genomic resources for Thalictrum thalictroides and T. hernandezii: Facilitating candidate gene discovery in an emerging model plant lineage.</title>
        <authorList>
            <person name="Arias T."/>
            <person name="Riano-Pachon D.M."/>
            <person name="Di Stilio V.S."/>
        </authorList>
    </citation>
    <scope>NUCLEOTIDE SEQUENCE [LARGE SCALE GENOMIC DNA]</scope>
    <source>
        <strain evidence="2">cv. WT478/WT964</strain>
        <tissue evidence="1">Leaves</tissue>
    </source>
</reference>
<dbReference type="Proteomes" id="UP000554482">
    <property type="component" value="Unassembled WGS sequence"/>
</dbReference>
<dbReference type="EMBL" id="JABWDY010003933">
    <property type="protein sequence ID" value="KAF5205535.1"/>
    <property type="molecule type" value="Genomic_DNA"/>
</dbReference>
<dbReference type="AlphaFoldDB" id="A0A7J6X9R3"/>
<evidence type="ECO:0000313" key="2">
    <source>
        <dbReference type="Proteomes" id="UP000554482"/>
    </source>
</evidence>
<comment type="caution">
    <text evidence="1">The sequence shown here is derived from an EMBL/GenBank/DDBJ whole genome shotgun (WGS) entry which is preliminary data.</text>
</comment>
<sequence>MITSASSPLMLGFFFNRRRHYPRVHDKVSFFPTCSEGSKLKSQAPPHPFDESLSFLGLADETVFYIKGVSNGFLQEFDPMTYYICNPITKNRIALPKPSMTYTVVPTELNSPSPSVVINEQGVVHWMALTEAIYHCILVYDPRQEFLQLVELPGEKRCFYFLGLSDGLTLYARHDRHELEIFVLQERYDYTKEWSIIHKDSIEHKTLYENVHWNNNLRIRGFHPLNPLVLFLTVEISSSCLM</sequence>
<evidence type="ECO:0000313" key="1">
    <source>
        <dbReference type="EMBL" id="KAF5205535.1"/>
    </source>
</evidence>
<organism evidence="1 2">
    <name type="scientific">Thalictrum thalictroides</name>
    <name type="common">Rue-anemone</name>
    <name type="synonym">Anemone thalictroides</name>
    <dbReference type="NCBI Taxonomy" id="46969"/>
    <lineage>
        <taxon>Eukaryota</taxon>
        <taxon>Viridiplantae</taxon>
        <taxon>Streptophyta</taxon>
        <taxon>Embryophyta</taxon>
        <taxon>Tracheophyta</taxon>
        <taxon>Spermatophyta</taxon>
        <taxon>Magnoliopsida</taxon>
        <taxon>Ranunculales</taxon>
        <taxon>Ranunculaceae</taxon>
        <taxon>Thalictroideae</taxon>
        <taxon>Thalictrum</taxon>
    </lineage>
</organism>
<dbReference type="OrthoDB" id="674184at2759"/>
<evidence type="ECO:0008006" key="3">
    <source>
        <dbReference type="Google" id="ProtNLM"/>
    </source>
</evidence>
<proteinExistence type="predicted"/>
<dbReference type="InterPro" id="IPR055290">
    <property type="entry name" value="At3g26010-like"/>
</dbReference>
<gene>
    <name evidence="1" type="ORF">FRX31_004878</name>
</gene>
<accession>A0A7J6X9R3</accession>